<sequence length="74" mass="8673">KENEAIDRLAIVGETFDVVDNIKRDKGKPHIHMTVRPIVLDNNTCWQVFENDQQIFNFLQEEAEFSAKNKKNLE</sequence>
<dbReference type="EMBL" id="JAHRHJ020000004">
    <property type="protein sequence ID" value="KAH9319229.1"/>
    <property type="molecule type" value="Genomic_DNA"/>
</dbReference>
<keyword evidence="2" id="KW-1185">Reference proteome</keyword>
<feature type="non-terminal residue" evidence="1">
    <location>
        <position position="74"/>
    </location>
</feature>
<evidence type="ECO:0000313" key="2">
    <source>
        <dbReference type="Proteomes" id="UP000824469"/>
    </source>
</evidence>
<reference evidence="1 2" key="1">
    <citation type="journal article" date="2021" name="Nat. Plants">
        <title>The Taxus genome provides insights into paclitaxel biosynthesis.</title>
        <authorList>
            <person name="Xiong X."/>
            <person name="Gou J."/>
            <person name="Liao Q."/>
            <person name="Li Y."/>
            <person name="Zhou Q."/>
            <person name="Bi G."/>
            <person name="Li C."/>
            <person name="Du R."/>
            <person name="Wang X."/>
            <person name="Sun T."/>
            <person name="Guo L."/>
            <person name="Liang H."/>
            <person name="Lu P."/>
            <person name="Wu Y."/>
            <person name="Zhang Z."/>
            <person name="Ro D.K."/>
            <person name="Shang Y."/>
            <person name="Huang S."/>
            <person name="Yan J."/>
        </authorList>
    </citation>
    <scope>NUCLEOTIDE SEQUENCE [LARGE SCALE GENOMIC DNA]</scope>
    <source>
        <strain evidence="1">Ta-2019</strain>
    </source>
</reference>
<gene>
    <name evidence="1" type="ORF">KI387_020998</name>
</gene>
<dbReference type="AlphaFoldDB" id="A0AA38GC95"/>
<organism evidence="1 2">
    <name type="scientific">Taxus chinensis</name>
    <name type="common">Chinese yew</name>
    <name type="synonym">Taxus wallichiana var. chinensis</name>
    <dbReference type="NCBI Taxonomy" id="29808"/>
    <lineage>
        <taxon>Eukaryota</taxon>
        <taxon>Viridiplantae</taxon>
        <taxon>Streptophyta</taxon>
        <taxon>Embryophyta</taxon>
        <taxon>Tracheophyta</taxon>
        <taxon>Spermatophyta</taxon>
        <taxon>Pinopsida</taxon>
        <taxon>Pinidae</taxon>
        <taxon>Conifers II</taxon>
        <taxon>Cupressales</taxon>
        <taxon>Taxaceae</taxon>
        <taxon>Taxus</taxon>
    </lineage>
</organism>
<evidence type="ECO:0000313" key="1">
    <source>
        <dbReference type="EMBL" id="KAH9319229.1"/>
    </source>
</evidence>
<feature type="non-terminal residue" evidence="1">
    <location>
        <position position="1"/>
    </location>
</feature>
<comment type="caution">
    <text evidence="1">The sequence shown here is derived from an EMBL/GenBank/DDBJ whole genome shotgun (WGS) entry which is preliminary data.</text>
</comment>
<name>A0AA38GC95_TAXCH</name>
<proteinExistence type="predicted"/>
<protein>
    <submittedName>
        <fullName evidence="1">Uncharacterized protein</fullName>
    </submittedName>
</protein>
<dbReference type="Proteomes" id="UP000824469">
    <property type="component" value="Unassembled WGS sequence"/>
</dbReference>
<accession>A0AA38GC95</accession>